<evidence type="ECO:0000256" key="1">
    <source>
        <dbReference type="SAM" id="MobiDB-lite"/>
    </source>
</evidence>
<keyword evidence="4" id="KW-1185">Reference proteome</keyword>
<dbReference type="AlphaFoldDB" id="A0A8K0VWU6"/>
<organism evidence="3 4">
    <name type="scientific">Paraphoma chrysanthemicola</name>
    <dbReference type="NCBI Taxonomy" id="798071"/>
    <lineage>
        <taxon>Eukaryota</taxon>
        <taxon>Fungi</taxon>
        <taxon>Dikarya</taxon>
        <taxon>Ascomycota</taxon>
        <taxon>Pezizomycotina</taxon>
        <taxon>Dothideomycetes</taxon>
        <taxon>Pleosporomycetidae</taxon>
        <taxon>Pleosporales</taxon>
        <taxon>Pleosporineae</taxon>
        <taxon>Phaeosphaeriaceae</taxon>
        <taxon>Paraphoma</taxon>
    </lineage>
</organism>
<keyword evidence="2" id="KW-1133">Transmembrane helix</keyword>
<keyword evidence="2" id="KW-0812">Transmembrane</keyword>
<protein>
    <submittedName>
        <fullName evidence="3">Uncharacterized protein</fullName>
    </submittedName>
</protein>
<reference evidence="3" key="1">
    <citation type="journal article" date="2021" name="Nat. Commun.">
        <title>Genetic determinants of endophytism in the Arabidopsis root mycobiome.</title>
        <authorList>
            <person name="Mesny F."/>
            <person name="Miyauchi S."/>
            <person name="Thiergart T."/>
            <person name="Pickel B."/>
            <person name="Atanasova L."/>
            <person name="Karlsson M."/>
            <person name="Huettel B."/>
            <person name="Barry K.W."/>
            <person name="Haridas S."/>
            <person name="Chen C."/>
            <person name="Bauer D."/>
            <person name="Andreopoulos W."/>
            <person name="Pangilinan J."/>
            <person name="LaButti K."/>
            <person name="Riley R."/>
            <person name="Lipzen A."/>
            <person name="Clum A."/>
            <person name="Drula E."/>
            <person name="Henrissat B."/>
            <person name="Kohler A."/>
            <person name="Grigoriev I.V."/>
            <person name="Martin F.M."/>
            <person name="Hacquard S."/>
        </authorList>
    </citation>
    <scope>NUCLEOTIDE SEQUENCE</scope>
    <source>
        <strain evidence="3">MPI-SDFR-AT-0120</strain>
    </source>
</reference>
<name>A0A8K0VWU6_9PLEO</name>
<evidence type="ECO:0000256" key="2">
    <source>
        <dbReference type="SAM" id="Phobius"/>
    </source>
</evidence>
<gene>
    <name evidence="3" type="ORF">FB567DRAFT_528998</name>
</gene>
<feature type="transmembrane region" description="Helical" evidence="2">
    <location>
        <begin position="44"/>
        <end position="66"/>
    </location>
</feature>
<accession>A0A8K0VWU6</accession>
<feature type="compositionally biased region" description="Basic and acidic residues" evidence="1">
    <location>
        <begin position="105"/>
        <end position="121"/>
    </location>
</feature>
<sequence length="253" mass="27387">MSEVHVAHTVGKTRAAEVTGVSFKIYDSTAGRNADEPGTASNKAIIGAIIGTVCFIVLAVLFCAVWRKRFKYGSKGRRSTAEKGLHQENERRRTAGRSTNDAIDDAYRARLERNQRTREAQKTAARQASTADDQGPVTAKRRTEAKSASTLGSIDSSALAQAQGWDAPFAADTFQSHQPPPSLTSMPDVLHPPPIIIEPPTPARHGSQRADVRCVSPLRETFGLIREPGMRTVGCDVSPPDSPKESGGDRWAR</sequence>
<dbReference type="EMBL" id="JAGMVJ010000012">
    <property type="protein sequence ID" value="KAH7084423.1"/>
    <property type="molecule type" value="Genomic_DNA"/>
</dbReference>
<evidence type="ECO:0000313" key="4">
    <source>
        <dbReference type="Proteomes" id="UP000813461"/>
    </source>
</evidence>
<proteinExistence type="predicted"/>
<feature type="region of interest" description="Disordered" evidence="1">
    <location>
        <begin position="230"/>
        <end position="253"/>
    </location>
</feature>
<feature type="region of interest" description="Disordered" evidence="1">
    <location>
        <begin position="171"/>
        <end position="190"/>
    </location>
</feature>
<keyword evidence="2" id="KW-0472">Membrane</keyword>
<comment type="caution">
    <text evidence="3">The sequence shown here is derived from an EMBL/GenBank/DDBJ whole genome shotgun (WGS) entry which is preliminary data.</text>
</comment>
<dbReference type="Proteomes" id="UP000813461">
    <property type="component" value="Unassembled WGS sequence"/>
</dbReference>
<feature type="compositionally biased region" description="Basic and acidic residues" evidence="1">
    <location>
        <begin position="79"/>
        <end position="93"/>
    </location>
</feature>
<feature type="region of interest" description="Disordered" evidence="1">
    <location>
        <begin position="76"/>
        <end position="153"/>
    </location>
</feature>
<feature type="compositionally biased region" description="Basic and acidic residues" evidence="1">
    <location>
        <begin position="242"/>
        <end position="253"/>
    </location>
</feature>
<evidence type="ECO:0000313" key="3">
    <source>
        <dbReference type="EMBL" id="KAH7084423.1"/>
    </source>
</evidence>